<protein>
    <submittedName>
        <fullName evidence="1">Uncharacterized protein</fullName>
    </submittedName>
</protein>
<dbReference type="Proteomes" id="UP000583800">
    <property type="component" value="Unassembled WGS sequence"/>
</dbReference>
<name>A0A7X0C6U1_9ACTN</name>
<organism evidence="1 2">
    <name type="scientific">Nonomuraea muscovyensis</name>
    <dbReference type="NCBI Taxonomy" id="1124761"/>
    <lineage>
        <taxon>Bacteria</taxon>
        <taxon>Bacillati</taxon>
        <taxon>Actinomycetota</taxon>
        <taxon>Actinomycetes</taxon>
        <taxon>Streptosporangiales</taxon>
        <taxon>Streptosporangiaceae</taxon>
        <taxon>Nonomuraea</taxon>
    </lineage>
</organism>
<dbReference type="RefSeq" id="WP_185087132.1">
    <property type="nucleotide sequence ID" value="NZ_JACHJB010000002.1"/>
</dbReference>
<dbReference type="AlphaFoldDB" id="A0A7X0C6U1"/>
<accession>A0A7X0C6U1</accession>
<comment type="caution">
    <text evidence="1">The sequence shown here is derived from an EMBL/GenBank/DDBJ whole genome shotgun (WGS) entry which is preliminary data.</text>
</comment>
<gene>
    <name evidence="1" type="ORF">FHU36_006130</name>
</gene>
<evidence type="ECO:0000313" key="2">
    <source>
        <dbReference type="Proteomes" id="UP000583800"/>
    </source>
</evidence>
<evidence type="ECO:0000313" key="1">
    <source>
        <dbReference type="EMBL" id="MBB6349585.1"/>
    </source>
</evidence>
<sequence>MRASREEALLCGVTREDVSRFELTVAGTARLHPGACLKWWKDGKDQHGFFQPLPGTTLSSDLTAERPVEVFLDGRAFHGFALRGTARVGVTLEDGGRAFADAAPDPWGQGVALFGGQGARPVQRSEEITGYAADGDVLWTYRLPD</sequence>
<keyword evidence="2" id="KW-1185">Reference proteome</keyword>
<reference evidence="1 2" key="1">
    <citation type="submission" date="2020-08" db="EMBL/GenBank/DDBJ databases">
        <title>Sequencing the genomes of 1000 actinobacteria strains.</title>
        <authorList>
            <person name="Klenk H.-P."/>
        </authorList>
    </citation>
    <scope>NUCLEOTIDE SEQUENCE [LARGE SCALE GENOMIC DNA]</scope>
    <source>
        <strain evidence="1 2">DSM 45913</strain>
    </source>
</reference>
<proteinExistence type="predicted"/>
<dbReference type="EMBL" id="JACHJB010000002">
    <property type="protein sequence ID" value="MBB6349585.1"/>
    <property type="molecule type" value="Genomic_DNA"/>
</dbReference>